<dbReference type="EMBL" id="CP060828">
    <property type="protein sequence ID" value="QNP73787.1"/>
    <property type="molecule type" value="Genomic_DNA"/>
</dbReference>
<feature type="domain" description="Glycosyltransferase 2-like" evidence="4">
    <location>
        <begin position="6"/>
        <end position="119"/>
    </location>
</feature>
<keyword evidence="3 5" id="KW-0808">Transferase</keyword>
<protein>
    <submittedName>
        <fullName evidence="5">Glycosyltransferase</fullName>
    </submittedName>
</protein>
<dbReference type="KEGG" id="sroi:IAG44_32905"/>
<dbReference type="InterPro" id="IPR050834">
    <property type="entry name" value="Glycosyltransf_2"/>
</dbReference>
<comment type="similarity">
    <text evidence="1">Belongs to the glycosyltransferase 2 family.</text>
</comment>
<dbReference type="InterPro" id="IPR001173">
    <property type="entry name" value="Glyco_trans_2-like"/>
</dbReference>
<sequence length="246" mass="26313">MSSLISIITPVYDPRPAFLSAAYDSLAEQVLPPGWAWEWIVQEDGESGIAERLLPGDDPRIRFARGRRGGVAITRNLGLSRAAGALVKNLDQDDVLTPGVLARDVEALADPAIGWVTSRALDLLPDGTTAGVGGEPGPGPIPRRTVVERWRANGHHLPVHPATLCLRRSLAVALGGWMAVPGSDDTGLLIAASTVVTGWFTGEPGLLYRRWPGQVSAGEAHSEPVERALRMRLISERADELAALFD</sequence>
<organism evidence="5 6">
    <name type="scientific">Streptomyces roseirectus</name>
    <dbReference type="NCBI Taxonomy" id="2768066"/>
    <lineage>
        <taxon>Bacteria</taxon>
        <taxon>Bacillati</taxon>
        <taxon>Actinomycetota</taxon>
        <taxon>Actinomycetes</taxon>
        <taxon>Kitasatosporales</taxon>
        <taxon>Streptomycetaceae</taxon>
        <taxon>Streptomyces</taxon>
    </lineage>
</organism>
<keyword evidence="6" id="KW-1185">Reference proteome</keyword>
<name>A0A7H0ILX1_9ACTN</name>
<evidence type="ECO:0000256" key="1">
    <source>
        <dbReference type="ARBA" id="ARBA00006739"/>
    </source>
</evidence>
<dbReference type="GO" id="GO:0016757">
    <property type="term" value="F:glycosyltransferase activity"/>
    <property type="evidence" value="ECO:0007669"/>
    <property type="project" value="UniProtKB-KW"/>
</dbReference>
<keyword evidence="2" id="KW-0328">Glycosyltransferase</keyword>
<dbReference type="Gene3D" id="3.90.550.10">
    <property type="entry name" value="Spore Coat Polysaccharide Biosynthesis Protein SpsA, Chain A"/>
    <property type="match status" value="1"/>
</dbReference>
<reference evidence="5 6" key="1">
    <citation type="submission" date="2020-08" db="EMBL/GenBank/DDBJ databases">
        <title>A novel species.</title>
        <authorList>
            <person name="Gao J."/>
        </authorList>
    </citation>
    <scope>NUCLEOTIDE SEQUENCE [LARGE SCALE GENOMIC DNA]</scope>
    <source>
        <strain evidence="5 6">CRXT-G-22</strain>
    </source>
</reference>
<dbReference type="InterPro" id="IPR029044">
    <property type="entry name" value="Nucleotide-diphossugar_trans"/>
</dbReference>
<evidence type="ECO:0000256" key="2">
    <source>
        <dbReference type="ARBA" id="ARBA00022676"/>
    </source>
</evidence>
<dbReference type="Proteomes" id="UP000516052">
    <property type="component" value="Chromosome"/>
</dbReference>
<gene>
    <name evidence="5" type="ORF">IAG44_32905</name>
</gene>
<dbReference type="PANTHER" id="PTHR43685:SF5">
    <property type="entry name" value="GLYCOSYLTRANSFERASE EPSE-RELATED"/>
    <property type="match status" value="1"/>
</dbReference>
<dbReference type="PANTHER" id="PTHR43685">
    <property type="entry name" value="GLYCOSYLTRANSFERASE"/>
    <property type="match status" value="1"/>
</dbReference>
<proteinExistence type="inferred from homology"/>
<dbReference type="Pfam" id="PF00535">
    <property type="entry name" value="Glycos_transf_2"/>
    <property type="match status" value="1"/>
</dbReference>
<evidence type="ECO:0000313" key="5">
    <source>
        <dbReference type="EMBL" id="QNP73787.1"/>
    </source>
</evidence>
<evidence type="ECO:0000313" key="6">
    <source>
        <dbReference type="Proteomes" id="UP000516052"/>
    </source>
</evidence>
<dbReference type="RefSeq" id="WP_187750720.1">
    <property type="nucleotide sequence ID" value="NZ_CP060828.1"/>
</dbReference>
<dbReference type="AlphaFoldDB" id="A0A7H0ILX1"/>
<evidence type="ECO:0000259" key="4">
    <source>
        <dbReference type="Pfam" id="PF00535"/>
    </source>
</evidence>
<evidence type="ECO:0000256" key="3">
    <source>
        <dbReference type="ARBA" id="ARBA00022679"/>
    </source>
</evidence>
<accession>A0A7H0ILX1</accession>
<dbReference type="SUPFAM" id="SSF53448">
    <property type="entry name" value="Nucleotide-diphospho-sugar transferases"/>
    <property type="match status" value="1"/>
</dbReference>